<dbReference type="PROSITE" id="PS00108">
    <property type="entry name" value="PROTEIN_KINASE_ST"/>
    <property type="match status" value="1"/>
</dbReference>
<dbReference type="Proteomes" id="UP001153076">
    <property type="component" value="Unassembled WGS sequence"/>
</dbReference>
<dbReference type="EC" id="2.7.11.1" evidence="3"/>
<feature type="domain" description="Protein kinase" evidence="20">
    <location>
        <begin position="705"/>
        <end position="980"/>
    </location>
</feature>
<keyword evidence="6" id="KW-0433">Leucine-rich repeat</keyword>
<evidence type="ECO:0000259" key="20">
    <source>
        <dbReference type="PROSITE" id="PS50011"/>
    </source>
</evidence>
<dbReference type="PANTHER" id="PTHR48056:SF44">
    <property type="entry name" value="RECEPTOR PROTEIN KINASE CLAVATA1"/>
    <property type="match status" value="1"/>
</dbReference>
<keyword evidence="16 18" id="KW-0472">Membrane</keyword>
<evidence type="ECO:0000256" key="7">
    <source>
        <dbReference type="ARBA" id="ARBA00022679"/>
    </source>
</evidence>
<reference evidence="21" key="1">
    <citation type="submission" date="2022-04" db="EMBL/GenBank/DDBJ databases">
        <title>Carnegiea gigantea Genome sequencing and assembly v2.</title>
        <authorList>
            <person name="Copetti D."/>
            <person name="Sanderson M.J."/>
            <person name="Burquez A."/>
            <person name="Wojciechowski M.F."/>
        </authorList>
    </citation>
    <scope>NUCLEOTIDE SEQUENCE</scope>
    <source>
        <strain evidence="21">SGP5-SGP5p</strain>
        <tissue evidence="21">Aerial part</tissue>
    </source>
</reference>
<dbReference type="SUPFAM" id="SSF52047">
    <property type="entry name" value="RNI-like"/>
    <property type="match status" value="1"/>
</dbReference>
<evidence type="ECO:0000256" key="11">
    <source>
        <dbReference type="ARBA" id="ARBA00022741"/>
    </source>
</evidence>
<evidence type="ECO:0000256" key="4">
    <source>
        <dbReference type="ARBA" id="ARBA00022475"/>
    </source>
</evidence>
<organism evidence="21 22">
    <name type="scientific">Carnegiea gigantea</name>
    <dbReference type="NCBI Taxonomy" id="171969"/>
    <lineage>
        <taxon>Eukaryota</taxon>
        <taxon>Viridiplantae</taxon>
        <taxon>Streptophyta</taxon>
        <taxon>Embryophyta</taxon>
        <taxon>Tracheophyta</taxon>
        <taxon>Spermatophyta</taxon>
        <taxon>Magnoliopsida</taxon>
        <taxon>eudicotyledons</taxon>
        <taxon>Gunneridae</taxon>
        <taxon>Pentapetalae</taxon>
        <taxon>Caryophyllales</taxon>
        <taxon>Cactineae</taxon>
        <taxon>Cactaceae</taxon>
        <taxon>Cactoideae</taxon>
        <taxon>Echinocereeae</taxon>
        <taxon>Carnegiea</taxon>
    </lineage>
</organism>
<comment type="subcellular location">
    <subcellularLocation>
        <location evidence="1">Cell membrane</location>
        <topology evidence="1">Single-pass type I membrane protein</topology>
    </subcellularLocation>
</comment>
<dbReference type="Gene3D" id="3.80.10.10">
    <property type="entry name" value="Ribonuclease Inhibitor"/>
    <property type="match status" value="4"/>
</dbReference>
<keyword evidence="4" id="KW-1003">Cell membrane</keyword>
<dbReference type="AlphaFoldDB" id="A0A9Q1KBG2"/>
<evidence type="ECO:0000256" key="15">
    <source>
        <dbReference type="ARBA" id="ARBA00022989"/>
    </source>
</evidence>
<dbReference type="GO" id="GO:0033612">
    <property type="term" value="F:receptor serine/threonine kinase binding"/>
    <property type="evidence" value="ECO:0007669"/>
    <property type="project" value="TreeGrafter"/>
</dbReference>
<keyword evidence="10" id="KW-0677">Repeat</keyword>
<dbReference type="InterPro" id="IPR001611">
    <property type="entry name" value="Leu-rich_rpt"/>
</dbReference>
<dbReference type="FunFam" id="1.10.510.10:FF:000201">
    <property type="entry name" value="Leucine-rich repeat receptor-like serine/threonine-protein kinase"/>
    <property type="match status" value="1"/>
</dbReference>
<evidence type="ECO:0000313" key="21">
    <source>
        <dbReference type="EMBL" id="KAJ8439818.1"/>
    </source>
</evidence>
<proteinExistence type="inferred from homology"/>
<evidence type="ECO:0000256" key="12">
    <source>
        <dbReference type="ARBA" id="ARBA00022777"/>
    </source>
</evidence>
<evidence type="ECO:0000256" key="19">
    <source>
        <dbReference type="SAM" id="SignalP"/>
    </source>
</evidence>
<dbReference type="FunFam" id="3.80.10.10:FF:000371">
    <property type="entry name" value="Leucine-rich repeat receptor-like serine/threonine-protein kinase BAM3"/>
    <property type="match status" value="1"/>
</dbReference>
<dbReference type="GO" id="GO:0004674">
    <property type="term" value="F:protein serine/threonine kinase activity"/>
    <property type="evidence" value="ECO:0007669"/>
    <property type="project" value="UniProtKB-KW"/>
</dbReference>
<evidence type="ECO:0000256" key="18">
    <source>
        <dbReference type="SAM" id="Phobius"/>
    </source>
</evidence>
<gene>
    <name evidence="21" type="ORF">Cgig2_029078</name>
</gene>
<evidence type="ECO:0000256" key="6">
    <source>
        <dbReference type="ARBA" id="ARBA00022614"/>
    </source>
</evidence>
<dbReference type="SUPFAM" id="SSF52058">
    <property type="entry name" value="L domain-like"/>
    <property type="match status" value="1"/>
</dbReference>
<dbReference type="FunFam" id="3.80.10.10:FF:000288">
    <property type="entry name" value="LRR receptor-like serine/threonine-protein kinase EFR"/>
    <property type="match status" value="1"/>
</dbReference>
<dbReference type="FunFam" id="3.80.10.10:FF:000129">
    <property type="entry name" value="Leucine-rich repeat receptor-like kinase"/>
    <property type="match status" value="1"/>
</dbReference>
<keyword evidence="15 18" id="KW-1133">Transmembrane helix</keyword>
<dbReference type="InterPro" id="IPR013210">
    <property type="entry name" value="LRR_N_plant-typ"/>
</dbReference>
<dbReference type="InterPro" id="IPR003591">
    <property type="entry name" value="Leu-rich_rpt_typical-subtyp"/>
</dbReference>
<keyword evidence="14" id="KW-0067">ATP-binding</keyword>
<dbReference type="PANTHER" id="PTHR48056">
    <property type="entry name" value="LRR RECEPTOR-LIKE SERINE/THREONINE-PROTEIN KINASE-RELATED"/>
    <property type="match status" value="1"/>
</dbReference>
<evidence type="ECO:0000256" key="10">
    <source>
        <dbReference type="ARBA" id="ARBA00022737"/>
    </source>
</evidence>
<dbReference type="GO" id="GO:0009908">
    <property type="term" value="P:flower development"/>
    <property type="evidence" value="ECO:0007669"/>
    <property type="project" value="UniProtKB-ARBA"/>
</dbReference>
<keyword evidence="13" id="KW-0221">Differentiation</keyword>
<feature type="signal peptide" evidence="19">
    <location>
        <begin position="1"/>
        <end position="27"/>
    </location>
</feature>
<dbReference type="InterPro" id="IPR001245">
    <property type="entry name" value="Ser-Thr/Tyr_kinase_cat_dom"/>
</dbReference>
<dbReference type="Pfam" id="PF07714">
    <property type="entry name" value="PK_Tyr_Ser-Thr"/>
    <property type="match status" value="1"/>
</dbReference>
<evidence type="ECO:0000256" key="5">
    <source>
        <dbReference type="ARBA" id="ARBA00022527"/>
    </source>
</evidence>
<evidence type="ECO:0000256" key="16">
    <source>
        <dbReference type="ARBA" id="ARBA00023136"/>
    </source>
</evidence>
<evidence type="ECO:0000256" key="9">
    <source>
        <dbReference type="ARBA" id="ARBA00022729"/>
    </source>
</evidence>
<dbReference type="EMBL" id="JAKOGI010000207">
    <property type="protein sequence ID" value="KAJ8439818.1"/>
    <property type="molecule type" value="Genomic_DNA"/>
</dbReference>
<evidence type="ECO:0000256" key="14">
    <source>
        <dbReference type="ARBA" id="ARBA00022840"/>
    </source>
</evidence>
<keyword evidence="11" id="KW-0547">Nucleotide-binding</keyword>
<feature type="chain" id="PRO_5040135663" description="non-specific serine/threonine protein kinase" evidence="19">
    <location>
        <begin position="28"/>
        <end position="994"/>
    </location>
</feature>
<keyword evidence="5" id="KW-0723">Serine/threonine-protein kinase</keyword>
<dbReference type="FunFam" id="3.30.200.20:FF:000292">
    <property type="entry name" value="Leucine-rich repeat receptor-like serine/threonine-protein kinase BAM1"/>
    <property type="match status" value="1"/>
</dbReference>
<dbReference type="GO" id="GO:0030154">
    <property type="term" value="P:cell differentiation"/>
    <property type="evidence" value="ECO:0007669"/>
    <property type="project" value="UniProtKB-KW"/>
</dbReference>
<evidence type="ECO:0000313" key="22">
    <source>
        <dbReference type="Proteomes" id="UP001153076"/>
    </source>
</evidence>
<dbReference type="GO" id="GO:0010075">
    <property type="term" value="P:regulation of meristem growth"/>
    <property type="evidence" value="ECO:0007669"/>
    <property type="project" value="UniProtKB-ARBA"/>
</dbReference>
<sequence length="994" mass="109040">MAAFLSPLFVLSLLMATLFFAAVPSHAEEDQALSDLDVLLKLKHSLLAPGRGAGLEDWKGQNDDVSVIPRTHCNFTGVTCNDAFRVVSLDISFVHLFGTISPEIGNLDKLESLTLAADNLTGQLPPEIAGLTSLKYLNLSNNVLSGEFPGDAIGAMSELEVIDVYNNNFTGPLPLEVVQLKKLRQLSFGGNYFSGEIPEMYSEMESLSVLELNGNSLYGRIPASLSRLSNLTKLRLGYFNSFSGGIPPEFGFMNSLQYLEIAGCNVSGEIPRTFRNLKNLNTLFLQENNLSGEIPSELSEMVSLMSLDLSVNSFTGEIPESFSLLKNLTLLGLFHNNLHGPIPAAIGDLPNLEVLEVWSNNLTYTLPENLGKNGRLYILDVASNHFTGTIPKDLCKSGKLKWLTLLDNAFYGGVPADLGGCRSLERLRIGKNQLNGSVPPGIFNLPKVQVVELNDNQFSGELPLEMSGDKLGQLDLSNNLFAGEIPPAVGNLRSLQKLLLQNNRFAGEIPAELFKLKQLQTLNVSANSLSGEIPAEIGECSGLIAVDFSRNSLSGEIPSSVSNLRVLGIMNLSRNSLTGYIAPELGSIVSLLVLDLSENNFYGRIPTGGHLSDFKTAWFAGNPNLCWPRHPLPCPVYSPAFKRHHTVSFSSSKIIILTIGLITLILLSLVTLIIQRRRHLEGSKGWKIERFQKLDFKAEDITECLKEENIIGKGGAGTVYRGTMPDGTDVAIKRLANRGGQNDLGFWAEIATLGRIRHRYIVRLLGYVSNKETNLLVYEYMPNGSLGEKLHGPKGAHLQWEMRYKIAVEAAKGLCYLHHDCSPKIFHRDVKSNNILLDSDYEAHVADFGLAKFLRDAGASECMSSIAGSYGYIAPEYAYTLKVDEKSDVYSFGVVLLELITGRKPVGEFGDGVDIVRWIKKTQSELSQPSNAASVLAILDSRLTGYQLSSVINMFKIAMLCVEDERSDRPTMREVVHMLTNPPPQRINSTPSLL</sequence>
<name>A0A9Q1KBG2_9CARY</name>
<feature type="transmembrane region" description="Helical" evidence="18">
    <location>
        <begin position="654"/>
        <end position="674"/>
    </location>
</feature>
<dbReference type="InterPro" id="IPR000719">
    <property type="entry name" value="Prot_kinase_dom"/>
</dbReference>
<keyword evidence="9 19" id="KW-0732">Signal</keyword>
<keyword evidence="22" id="KW-1185">Reference proteome</keyword>
<dbReference type="GO" id="GO:0005886">
    <property type="term" value="C:plasma membrane"/>
    <property type="evidence" value="ECO:0007669"/>
    <property type="project" value="UniProtKB-SubCell"/>
</dbReference>
<evidence type="ECO:0000256" key="3">
    <source>
        <dbReference type="ARBA" id="ARBA00012513"/>
    </source>
</evidence>
<evidence type="ECO:0000256" key="1">
    <source>
        <dbReference type="ARBA" id="ARBA00004251"/>
    </source>
</evidence>
<evidence type="ECO:0000256" key="17">
    <source>
        <dbReference type="ARBA" id="ARBA00023180"/>
    </source>
</evidence>
<keyword evidence="8 18" id="KW-0812">Transmembrane</keyword>
<dbReference type="OrthoDB" id="676979at2759"/>
<dbReference type="SUPFAM" id="SSF56112">
    <property type="entry name" value="Protein kinase-like (PK-like)"/>
    <property type="match status" value="1"/>
</dbReference>
<accession>A0A9Q1KBG2</accession>
<evidence type="ECO:0000256" key="2">
    <source>
        <dbReference type="ARBA" id="ARBA00008684"/>
    </source>
</evidence>
<dbReference type="SMART" id="SM00220">
    <property type="entry name" value="S_TKc"/>
    <property type="match status" value="1"/>
</dbReference>
<dbReference type="GO" id="GO:0005524">
    <property type="term" value="F:ATP binding"/>
    <property type="evidence" value="ECO:0007669"/>
    <property type="project" value="UniProtKB-KW"/>
</dbReference>
<keyword evidence="17" id="KW-0325">Glycoprotein</keyword>
<dbReference type="Gene3D" id="1.10.510.10">
    <property type="entry name" value="Transferase(Phosphotransferase) domain 1"/>
    <property type="match status" value="1"/>
</dbReference>
<dbReference type="SMART" id="SM00369">
    <property type="entry name" value="LRR_TYP"/>
    <property type="match status" value="6"/>
</dbReference>
<comment type="similarity">
    <text evidence="2">Belongs to the protein kinase superfamily. Ser/Thr protein kinase family.</text>
</comment>
<dbReference type="PROSITE" id="PS50011">
    <property type="entry name" value="PROTEIN_KINASE_DOM"/>
    <property type="match status" value="1"/>
</dbReference>
<dbReference type="Gene3D" id="3.30.200.20">
    <property type="entry name" value="Phosphorylase Kinase, domain 1"/>
    <property type="match status" value="1"/>
</dbReference>
<dbReference type="InterPro" id="IPR008271">
    <property type="entry name" value="Ser/Thr_kinase_AS"/>
</dbReference>
<evidence type="ECO:0000256" key="13">
    <source>
        <dbReference type="ARBA" id="ARBA00022782"/>
    </source>
</evidence>
<dbReference type="InterPro" id="IPR050647">
    <property type="entry name" value="Plant_LRR-RLKs"/>
</dbReference>
<evidence type="ECO:0000256" key="8">
    <source>
        <dbReference type="ARBA" id="ARBA00022692"/>
    </source>
</evidence>
<comment type="caution">
    <text evidence="21">The sequence shown here is derived from an EMBL/GenBank/DDBJ whole genome shotgun (WGS) entry which is preliminary data.</text>
</comment>
<dbReference type="Pfam" id="PF00560">
    <property type="entry name" value="LRR_1"/>
    <property type="match status" value="9"/>
</dbReference>
<dbReference type="InterPro" id="IPR011009">
    <property type="entry name" value="Kinase-like_dom_sf"/>
</dbReference>
<keyword evidence="7" id="KW-0808">Transferase</keyword>
<protein>
    <recommendedName>
        <fullName evidence="3">non-specific serine/threonine protein kinase</fullName>
        <ecNumber evidence="3">2.7.11.1</ecNumber>
    </recommendedName>
</protein>
<dbReference type="InterPro" id="IPR032675">
    <property type="entry name" value="LRR_dom_sf"/>
</dbReference>
<keyword evidence="12" id="KW-0418">Kinase</keyword>
<dbReference type="Pfam" id="PF08263">
    <property type="entry name" value="LRRNT_2"/>
    <property type="match status" value="1"/>
</dbReference>
<dbReference type="FunFam" id="3.80.10.10:FF:000383">
    <property type="entry name" value="Leucine-rich repeat receptor protein kinase EMS1"/>
    <property type="match status" value="1"/>
</dbReference>